<dbReference type="InterPro" id="IPR023772">
    <property type="entry name" value="DNA-bd_HTH_TetR-type_CS"/>
</dbReference>
<evidence type="ECO:0000259" key="3">
    <source>
        <dbReference type="PROSITE" id="PS50977"/>
    </source>
</evidence>
<dbReference type="InterPro" id="IPR009057">
    <property type="entry name" value="Homeodomain-like_sf"/>
</dbReference>
<dbReference type="Proteomes" id="UP001257739">
    <property type="component" value="Unassembled WGS sequence"/>
</dbReference>
<dbReference type="PROSITE" id="PS01081">
    <property type="entry name" value="HTH_TETR_1"/>
    <property type="match status" value="1"/>
</dbReference>
<dbReference type="InterPro" id="IPR050109">
    <property type="entry name" value="HTH-type_TetR-like_transc_reg"/>
</dbReference>
<sequence>MAHLLPAKELRKTPRQERSRAMVERIIAAGQTVLLRDGYEKASTNRVADEAGISPGSLYQYFPDKEAILAAVIDRYAAEFSTQLTAVLADRLDEPGPALVRASFEGLLDVLTENIEFLRLVVEVLPRSQSGSWAGALEQRISDLVTAYLSINKSQTSITDPAASAWILVRMVEHLSVQYVLEQPPISRTKLIDEMVDLTLAYLGPTS</sequence>
<dbReference type="PANTHER" id="PTHR30055:SF226">
    <property type="entry name" value="HTH-TYPE TRANSCRIPTIONAL REGULATOR PKSA"/>
    <property type="match status" value="1"/>
</dbReference>
<feature type="domain" description="HTH tetR-type" evidence="3">
    <location>
        <begin position="20"/>
        <end position="80"/>
    </location>
</feature>
<keyword evidence="5" id="KW-1185">Reference proteome</keyword>
<dbReference type="PRINTS" id="PR00455">
    <property type="entry name" value="HTHTETR"/>
</dbReference>
<dbReference type="InterPro" id="IPR041669">
    <property type="entry name" value="TetR_C_15"/>
</dbReference>
<evidence type="ECO:0000256" key="2">
    <source>
        <dbReference type="PROSITE-ProRule" id="PRU00335"/>
    </source>
</evidence>
<evidence type="ECO:0000313" key="4">
    <source>
        <dbReference type="EMBL" id="MDR7086908.1"/>
    </source>
</evidence>
<dbReference type="PANTHER" id="PTHR30055">
    <property type="entry name" value="HTH-TYPE TRANSCRIPTIONAL REGULATOR RUTR"/>
    <property type="match status" value="1"/>
</dbReference>
<dbReference type="PROSITE" id="PS50977">
    <property type="entry name" value="HTH_TETR_2"/>
    <property type="match status" value="1"/>
</dbReference>
<protein>
    <submittedName>
        <fullName evidence="4">AcrR family transcriptional regulator</fullName>
    </submittedName>
</protein>
<dbReference type="EMBL" id="JAVDWH010000001">
    <property type="protein sequence ID" value="MDR7086908.1"/>
    <property type="molecule type" value="Genomic_DNA"/>
</dbReference>
<keyword evidence="1 2" id="KW-0238">DNA-binding</keyword>
<proteinExistence type="predicted"/>
<gene>
    <name evidence="4" type="ORF">J2X11_001747</name>
</gene>
<evidence type="ECO:0000256" key="1">
    <source>
        <dbReference type="ARBA" id="ARBA00023125"/>
    </source>
</evidence>
<dbReference type="SUPFAM" id="SSF46689">
    <property type="entry name" value="Homeodomain-like"/>
    <property type="match status" value="1"/>
</dbReference>
<comment type="caution">
    <text evidence="4">The sequence shown here is derived from an EMBL/GenBank/DDBJ whole genome shotgun (WGS) entry which is preliminary data.</text>
</comment>
<feature type="DNA-binding region" description="H-T-H motif" evidence="2">
    <location>
        <begin position="43"/>
        <end position="62"/>
    </location>
</feature>
<dbReference type="Pfam" id="PF00440">
    <property type="entry name" value="TetR_N"/>
    <property type="match status" value="1"/>
</dbReference>
<dbReference type="Gene3D" id="1.10.357.10">
    <property type="entry name" value="Tetracycline Repressor, domain 2"/>
    <property type="match status" value="1"/>
</dbReference>
<organism evidence="4 5">
    <name type="scientific">Aeromicrobium panaciterrae</name>
    <dbReference type="NCBI Taxonomy" id="363861"/>
    <lineage>
        <taxon>Bacteria</taxon>
        <taxon>Bacillati</taxon>
        <taxon>Actinomycetota</taxon>
        <taxon>Actinomycetes</taxon>
        <taxon>Propionibacteriales</taxon>
        <taxon>Nocardioidaceae</taxon>
        <taxon>Aeromicrobium</taxon>
    </lineage>
</organism>
<name>A0ABU1UP37_9ACTN</name>
<accession>A0ABU1UP37</accession>
<dbReference type="Pfam" id="PF17918">
    <property type="entry name" value="TetR_C_15"/>
    <property type="match status" value="1"/>
</dbReference>
<reference evidence="4 5" key="1">
    <citation type="submission" date="2023-07" db="EMBL/GenBank/DDBJ databases">
        <title>Sorghum-associated microbial communities from plants grown in Nebraska, USA.</title>
        <authorList>
            <person name="Schachtman D."/>
        </authorList>
    </citation>
    <scope>NUCLEOTIDE SEQUENCE [LARGE SCALE GENOMIC DNA]</scope>
    <source>
        <strain evidence="4 5">BE248</strain>
    </source>
</reference>
<dbReference type="InterPro" id="IPR001647">
    <property type="entry name" value="HTH_TetR"/>
</dbReference>
<evidence type="ECO:0000313" key="5">
    <source>
        <dbReference type="Proteomes" id="UP001257739"/>
    </source>
</evidence>
<dbReference type="RefSeq" id="WP_309969644.1">
    <property type="nucleotide sequence ID" value="NZ_JAVDWH010000001.1"/>
</dbReference>